<dbReference type="Proteomes" id="UP000548632">
    <property type="component" value="Unassembled WGS sequence"/>
</dbReference>
<evidence type="ECO:0000259" key="1">
    <source>
        <dbReference type="Pfam" id="PF13391"/>
    </source>
</evidence>
<dbReference type="GO" id="GO:0004519">
    <property type="term" value="F:endonuclease activity"/>
    <property type="evidence" value="ECO:0007669"/>
    <property type="project" value="UniProtKB-KW"/>
</dbReference>
<dbReference type="RefSeq" id="WP_182583963.1">
    <property type="nucleotide sequence ID" value="NZ_JABVCQ010000017.1"/>
</dbReference>
<proteinExistence type="predicted"/>
<evidence type="ECO:0000313" key="3">
    <source>
        <dbReference type="Proteomes" id="UP000548632"/>
    </source>
</evidence>
<dbReference type="AlphaFoldDB" id="A0A839HKD1"/>
<sequence>MLVVSDLQQVQENIIELERGKVSSESIDIKEYQSLIGRGTCFVPYSSSKGLAFAPSRFIGYVGNRLRTHSLNSERHGGQTNTALNKIFGISPVPNESLERTYLAFCKRLDITVSRQFERKRKYWITPEVMEYLDAKAERDIVKNSSINETEKIQLVKARIGQGLFRERVLSFWKHCCLTGCSFSSVLRASHIKPWRDADNEERLDVFNGLLLTPNMDALFDKGFISFEDSGGIIISPKITMDSQRALGLHSDMQIRFEKAHLKYLSWHRTHVFVNAKE</sequence>
<comment type="caution">
    <text evidence="2">The sequence shown here is derived from an EMBL/GenBank/DDBJ whole genome shotgun (WGS) entry which is preliminary data.</text>
</comment>
<dbReference type="InterPro" id="IPR003615">
    <property type="entry name" value="HNH_nuc"/>
</dbReference>
<gene>
    <name evidence="2" type="ORF">HUK38_08810</name>
</gene>
<organism evidence="2 3">
    <name type="scientific">Thiospirillum jenense</name>
    <dbReference type="NCBI Taxonomy" id="1653858"/>
    <lineage>
        <taxon>Bacteria</taxon>
        <taxon>Pseudomonadati</taxon>
        <taxon>Pseudomonadota</taxon>
        <taxon>Gammaproteobacteria</taxon>
        <taxon>Chromatiales</taxon>
        <taxon>Chromatiaceae</taxon>
        <taxon>Thiospirillum</taxon>
    </lineage>
</organism>
<accession>A0A839HKD1</accession>
<evidence type="ECO:0000313" key="2">
    <source>
        <dbReference type="EMBL" id="MBB1126332.1"/>
    </source>
</evidence>
<feature type="domain" description="HNH nuclease" evidence="1">
    <location>
        <begin position="176"/>
        <end position="228"/>
    </location>
</feature>
<keyword evidence="3" id="KW-1185">Reference proteome</keyword>
<keyword evidence="2" id="KW-0378">Hydrolase</keyword>
<keyword evidence="2" id="KW-0540">Nuclease</keyword>
<dbReference type="EMBL" id="JABVCQ010000017">
    <property type="protein sequence ID" value="MBB1126332.1"/>
    <property type="molecule type" value="Genomic_DNA"/>
</dbReference>
<keyword evidence="2" id="KW-0255">Endonuclease</keyword>
<name>A0A839HKD1_9GAMM</name>
<reference evidence="2 3" key="1">
    <citation type="journal article" date="2020" name="Arch. Microbiol.">
        <title>The genome sequence of the giant phototrophic gammaproteobacterium Thiospirillum jenense gives insight into its physiological properties and phylogenetic relationships.</title>
        <authorList>
            <person name="Imhoff J.F."/>
            <person name="Meyer T.E."/>
            <person name="Kyndt J.A."/>
        </authorList>
    </citation>
    <scope>NUCLEOTIDE SEQUENCE [LARGE SCALE GENOMIC DNA]</scope>
    <source>
        <strain evidence="2 3">DSM 216</strain>
    </source>
</reference>
<dbReference type="Pfam" id="PF13391">
    <property type="entry name" value="HNH_2"/>
    <property type="match status" value="1"/>
</dbReference>
<protein>
    <submittedName>
        <fullName evidence="2">HNH endonuclease</fullName>
    </submittedName>
</protein>